<evidence type="ECO:0000313" key="2">
    <source>
        <dbReference type="EMBL" id="RIB12489.1"/>
    </source>
</evidence>
<name>A0A397UUU4_9GLOM</name>
<organism evidence="2 3">
    <name type="scientific">Gigaspora rosea</name>
    <dbReference type="NCBI Taxonomy" id="44941"/>
    <lineage>
        <taxon>Eukaryota</taxon>
        <taxon>Fungi</taxon>
        <taxon>Fungi incertae sedis</taxon>
        <taxon>Mucoromycota</taxon>
        <taxon>Glomeromycotina</taxon>
        <taxon>Glomeromycetes</taxon>
        <taxon>Diversisporales</taxon>
        <taxon>Gigasporaceae</taxon>
        <taxon>Gigaspora</taxon>
    </lineage>
</organism>
<dbReference type="AlphaFoldDB" id="A0A397UUU4"/>
<gene>
    <name evidence="2" type="ORF">C2G38_2100826</name>
</gene>
<keyword evidence="1" id="KW-1133">Transmembrane helix</keyword>
<reference evidence="2 3" key="1">
    <citation type="submission" date="2018-06" db="EMBL/GenBank/DDBJ databases">
        <title>Comparative genomics reveals the genomic features of Rhizophagus irregularis, R. cerebriforme, R. diaphanum and Gigaspora rosea, and their symbiotic lifestyle signature.</title>
        <authorList>
            <person name="Morin E."/>
            <person name="San Clemente H."/>
            <person name="Chen E.C.H."/>
            <person name="De La Providencia I."/>
            <person name="Hainaut M."/>
            <person name="Kuo A."/>
            <person name="Kohler A."/>
            <person name="Murat C."/>
            <person name="Tang N."/>
            <person name="Roy S."/>
            <person name="Loubradou J."/>
            <person name="Henrissat B."/>
            <person name="Grigoriev I.V."/>
            <person name="Corradi N."/>
            <person name="Roux C."/>
            <person name="Martin F.M."/>
        </authorList>
    </citation>
    <scope>NUCLEOTIDE SEQUENCE [LARGE SCALE GENOMIC DNA]</scope>
    <source>
        <strain evidence="2 3">DAOM 194757</strain>
    </source>
</reference>
<feature type="transmembrane region" description="Helical" evidence="1">
    <location>
        <begin position="41"/>
        <end position="65"/>
    </location>
</feature>
<protein>
    <submittedName>
        <fullName evidence="2">Uncharacterized protein</fullName>
    </submittedName>
</protein>
<sequence>MKILKYNFIYNNTLAIITQSNSFYFKNNIHDNKLRYNTHFFIYNTLILNTMSADFYVTSTMLITWPYSRYRPSFKSGTTSSQY</sequence>
<accession>A0A397UUU4</accession>
<dbReference type="EMBL" id="QKWP01001019">
    <property type="protein sequence ID" value="RIB12489.1"/>
    <property type="molecule type" value="Genomic_DNA"/>
</dbReference>
<evidence type="ECO:0000313" key="3">
    <source>
        <dbReference type="Proteomes" id="UP000266673"/>
    </source>
</evidence>
<comment type="caution">
    <text evidence="2">The sequence shown here is derived from an EMBL/GenBank/DDBJ whole genome shotgun (WGS) entry which is preliminary data.</text>
</comment>
<dbReference type="Proteomes" id="UP000266673">
    <property type="component" value="Unassembled WGS sequence"/>
</dbReference>
<evidence type="ECO:0000256" key="1">
    <source>
        <dbReference type="SAM" id="Phobius"/>
    </source>
</evidence>
<keyword evidence="3" id="KW-1185">Reference proteome</keyword>
<proteinExistence type="predicted"/>
<keyword evidence="1" id="KW-0812">Transmembrane</keyword>
<keyword evidence="1" id="KW-0472">Membrane</keyword>